<keyword evidence="8" id="KW-0720">Serine protease</keyword>
<dbReference type="RefSeq" id="WP_170009325.1">
    <property type="nucleotide sequence ID" value="NZ_JABCRE010000002.1"/>
</dbReference>
<gene>
    <name evidence="13" type="ORF">HKD42_00560</name>
</gene>
<comment type="subcellular location">
    <subcellularLocation>
        <location evidence="1">Secreted</location>
        <location evidence="1">Extracellular space</location>
        <location evidence="1">Extracellular matrix</location>
    </subcellularLocation>
</comment>
<evidence type="ECO:0000256" key="1">
    <source>
        <dbReference type="ARBA" id="ARBA00004498"/>
    </source>
</evidence>
<evidence type="ECO:0000313" key="14">
    <source>
        <dbReference type="Proteomes" id="UP000561181"/>
    </source>
</evidence>
<evidence type="ECO:0000256" key="12">
    <source>
        <dbReference type="SAM" id="SignalP"/>
    </source>
</evidence>
<sequence>MNELSKLFIALAMAFILMMPENSAAQTSTVVFSDDFDSGAGCGTLSPNWTASDGTRAGVNTDTSNSGNCSLFTRHNVVTVTSGTVDLSGASFATLEAWVRKGDDSFSEDPDGNEDLVLEYRDAGGTWIALQTFSATTIADGGITTVNTTLPVAALHSTFQMRWRQTGGSGSDFDYWHVDDVVLTENTGLPPPSTVLNANSCEDFENGFGNFTTTDTTRSGIGSQTANSPGNSLFLRHNTVTVTSVAINTPTLNEITIWVRRGSDAFSENPEGTENLVLEYFNSSGVWVTLETFTGAGTQGEIFNRTYTATADMRHANFRFRMRQTSGSGSDFDYWHVDDLCFSSAPPNIGVDKSSVIVSDPVNGTTNPKAIPGAIIRYTLTVENTGLGVPDGGSLVVTDELPADTAMFVGNLGGGGSPFIFTDGTGSNATSLSIDFASLGSASDGVIFLDASSSSITPVIDFDSAVRSFAIRMTGTMNGTTGGGTPAFTIQYDVRLN</sequence>
<dbReference type="PANTHER" id="PTHR11841">
    <property type="entry name" value="REELIN"/>
    <property type="match status" value="1"/>
</dbReference>
<evidence type="ECO:0000256" key="2">
    <source>
        <dbReference type="ARBA" id="ARBA00022473"/>
    </source>
</evidence>
<dbReference type="GO" id="GO:0007155">
    <property type="term" value="P:cell adhesion"/>
    <property type="evidence" value="ECO:0007669"/>
    <property type="project" value="UniProtKB-KW"/>
</dbReference>
<evidence type="ECO:0000313" key="13">
    <source>
        <dbReference type="EMBL" id="NMW30556.1"/>
    </source>
</evidence>
<keyword evidence="5" id="KW-0645">Protease</keyword>
<evidence type="ECO:0008006" key="15">
    <source>
        <dbReference type="Google" id="ProtNLM"/>
    </source>
</evidence>
<keyword evidence="7" id="KW-0378">Hydrolase</keyword>
<reference evidence="13 14" key="1">
    <citation type="submission" date="2020-04" db="EMBL/GenBank/DDBJ databases">
        <authorList>
            <person name="Liu A."/>
        </authorList>
    </citation>
    <scope>NUCLEOTIDE SEQUENCE [LARGE SCALE GENOMIC DNA]</scope>
    <source>
        <strain evidence="13 14">RZ02</strain>
    </source>
</reference>
<protein>
    <recommendedName>
        <fullName evidence="15">DUF11 domain-containing protein</fullName>
    </recommendedName>
</protein>
<evidence type="ECO:0000256" key="10">
    <source>
        <dbReference type="ARBA" id="ARBA00022837"/>
    </source>
</evidence>
<dbReference type="Gene3D" id="2.60.120.260">
    <property type="entry name" value="Galactose-binding domain-like"/>
    <property type="match status" value="2"/>
</dbReference>
<keyword evidence="2" id="KW-0217">Developmental protein</keyword>
<proteinExistence type="predicted"/>
<keyword evidence="6" id="KW-0479">Metal-binding</keyword>
<feature type="signal peptide" evidence="12">
    <location>
        <begin position="1"/>
        <end position="24"/>
    </location>
</feature>
<comment type="caution">
    <text evidence="13">The sequence shown here is derived from an EMBL/GenBank/DDBJ whole genome shotgun (WGS) entry which is preliminary data.</text>
</comment>
<keyword evidence="9" id="KW-0862">Zinc</keyword>
<evidence type="ECO:0000256" key="7">
    <source>
        <dbReference type="ARBA" id="ARBA00022801"/>
    </source>
</evidence>
<name>A0A848QLV7_9SPHN</name>
<evidence type="ECO:0000256" key="9">
    <source>
        <dbReference type="ARBA" id="ARBA00022833"/>
    </source>
</evidence>
<dbReference type="GO" id="GO:0070325">
    <property type="term" value="F:lipoprotein particle receptor binding"/>
    <property type="evidence" value="ECO:0007669"/>
    <property type="project" value="InterPro"/>
</dbReference>
<dbReference type="GO" id="GO:0008236">
    <property type="term" value="F:serine-type peptidase activity"/>
    <property type="evidence" value="ECO:0007669"/>
    <property type="project" value="UniProtKB-KW"/>
</dbReference>
<dbReference type="Proteomes" id="UP000561181">
    <property type="component" value="Unassembled WGS sequence"/>
</dbReference>
<dbReference type="InterPro" id="IPR047589">
    <property type="entry name" value="DUF11_rpt"/>
</dbReference>
<keyword evidence="14" id="KW-1185">Reference proteome</keyword>
<feature type="chain" id="PRO_5032850282" description="DUF11 domain-containing protein" evidence="12">
    <location>
        <begin position="25"/>
        <end position="497"/>
    </location>
</feature>
<dbReference type="PANTHER" id="PTHR11841:SF1">
    <property type="entry name" value="REELIN"/>
    <property type="match status" value="1"/>
</dbReference>
<accession>A0A848QLV7</accession>
<dbReference type="EMBL" id="JABCRE010000002">
    <property type="protein sequence ID" value="NMW30556.1"/>
    <property type="molecule type" value="Genomic_DNA"/>
</dbReference>
<dbReference type="Pfam" id="PF21471">
    <property type="entry name" value="Reelin_subrepeat-B"/>
    <property type="match status" value="1"/>
</dbReference>
<evidence type="ECO:0000256" key="5">
    <source>
        <dbReference type="ARBA" id="ARBA00022670"/>
    </source>
</evidence>
<keyword evidence="10" id="KW-0106">Calcium</keyword>
<keyword evidence="12" id="KW-0732">Signal</keyword>
<dbReference type="AlphaFoldDB" id="A0A848QLV7"/>
<dbReference type="GO" id="GO:0046872">
    <property type="term" value="F:metal ion binding"/>
    <property type="evidence" value="ECO:0007669"/>
    <property type="project" value="UniProtKB-KW"/>
</dbReference>
<evidence type="ECO:0000256" key="11">
    <source>
        <dbReference type="ARBA" id="ARBA00022889"/>
    </source>
</evidence>
<evidence type="ECO:0000256" key="6">
    <source>
        <dbReference type="ARBA" id="ARBA00022723"/>
    </source>
</evidence>
<dbReference type="InterPro" id="IPR049419">
    <property type="entry name" value="Reelin_subrepeat-B"/>
</dbReference>
<dbReference type="InterPro" id="IPR034968">
    <property type="entry name" value="Reelin"/>
</dbReference>
<keyword evidence="3" id="KW-0964">Secreted</keyword>
<evidence type="ECO:0000256" key="8">
    <source>
        <dbReference type="ARBA" id="ARBA00022825"/>
    </source>
</evidence>
<evidence type="ECO:0000256" key="3">
    <source>
        <dbReference type="ARBA" id="ARBA00022525"/>
    </source>
</evidence>
<dbReference type="NCBIfam" id="TIGR01451">
    <property type="entry name" value="B_ant_repeat"/>
    <property type="match status" value="1"/>
</dbReference>
<organism evidence="13 14">
    <name type="scientific">Pontixanthobacter rizhaonensis</name>
    <dbReference type="NCBI Taxonomy" id="2730337"/>
    <lineage>
        <taxon>Bacteria</taxon>
        <taxon>Pseudomonadati</taxon>
        <taxon>Pseudomonadota</taxon>
        <taxon>Alphaproteobacteria</taxon>
        <taxon>Sphingomonadales</taxon>
        <taxon>Erythrobacteraceae</taxon>
        <taxon>Pontixanthobacter</taxon>
    </lineage>
</organism>
<dbReference type="GO" id="GO:0006508">
    <property type="term" value="P:proteolysis"/>
    <property type="evidence" value="ECO:0007669"/>
    <property type="project" value="UniProtKB-KW"/>
</dbReference>
<evidence type="ECO:0000256" key="4">
    <source>
        <dbReference type="ARBA" id="ARBA00022530"/>
    </source>
</evidence>
<keyword evidence="11" id="KW-0130">Cell adhesion</keyword>
<keyword evidence="4" id="KW-0272">Extracellular matrix</keyword>